<keyword evidence="10" id="KW-1185">Reference proteome</keyword>
<keyword evidence="4 7" id="KW-0732">Signal</keyword>
<dbReference type="InterPro" id="IPR017850">
    <property type="entry name" value="Alkaline_phosphatase_core_sf"/>
</dbReference>
<dbReference type="Gene3D" id="3.40.720.10">
    <property type="entry name" value="Alkaline Phosphatase, subunit A"/>
    <property type="match status" value="1"/>
</dbReference>
<dbReference type="SUPFAM" id="SSF53649">
    <property type="entry name" value="Alkaline phosphatase-like"/>
    <property type="match status" value="1"/>
</dbReference>
<evidence type="ECO:0000256" key="6">
    <source>
        <dbReference type="ARBA" id="ARBA00022837"/>
    </source>
</evidence>
<dbReference type="GO" id="GO:0046872">
    <property type="term" value="F:metal ion binding"/>
    <property type="evidence" value="ECO:0007669"/>
    <property type="project" value="UniProtKB-KW"/>
</dbReference>
<dbReference type="eggNOG" id="COG3119">
    <property type="taxonomic scope" value="Bacteria"/>
</dbReference>
<evidence type="ECO:0000256" key="2">
    <source>
        <dbReference type="ARBA" id="ARBA00008779"/>
    </source>
</evidence>
<dbReference type="PANTHER" id="PTHR45953:SF1">
    <property type="entry name" value="IDURONATE 2-SULFATASE"/>
    <property type="match status" value="1"/>
</dbReference>
<evidence type="ECO:0000256" key="7">
    <source>
        <dbReference type="SAM" id="SignalP"/>
    </source>
</evidence>
<dbReference type="InterPro" id="IPR000917">
    <property type="entry name" value="Sulfatase_N"/>
</dbReference>
<dbReference type="Proteomes" id="UP000004947">
    <property type="component" value="Unassembled WGS sequence"/>
</dbReference>
<organism evidence="9 10">
    <name type="scientific">Lentisphaera araneosa HTCC2155</name>
    <dbReference type="NCBI Taxonomy" id="313628"/>
    <lineage>
        <taxon>Bacteria</taxon>
        <taxon>Pseudomonadati</taxon>
        <taxon>Lentisphaerota</taxon>
        <taxon>Lentisphaeria</taxon>
        <taxon>Lentisphaerales</taxon>
        <taxon>Lentisphaeraceae</taxon>
        <taxon>Lentisphaera</taxon>
    </lineage>
</organism>
<dbReference type="Pfam" id="PF00884">
    <property type="entry name" value="Sulfatase"/>
    <property type="match status" value="1"/>
</dbReference>
<sequence>MIKSVLVVMFIITSQVALATSPLAEAKSKKMNVLFIPIDDLKPMLGCYGDQAIITPNIDRIAERGTVFLNASCQQAICGPSRASLMTGMYPDHTKVWDLATKMRDINPDILSIPQYFKQQGYETTGVGKTFDPRCVDGGKFQDKPSWSIPYHKAGGKGYANPEVAKAWKKAAELVKGRTFKMGYQRNKAMARLGDPICRPATECMDVPDHVYKDGAVARVGAKLLEELSKADKPFFLSVGFAKPHLPFVAPKKYWDMYNSHDIQVAEYQKSAKNDTKIAYKSLGEIAAYSDMPEKGPIDQETQKHLIHGYMATTSYMDAQLGLLLDKLEELGIANNTIICLWGDHGFHLGDHGMWTKHTNFEQAVRSPLLIAAPKGFKPNSTNAPVELVDIFPTLCDLAGLDIPTHLPGKSLAPVMKDTSTSVRYAALGQYPRGNKTMGYTLRSERYRYVKWLNLDYRKSVAKGKLVATQLFDYEKDPLETVNLAANPEYKKIIDSFEAEFARRNVAQVK</sequence>
<dbReference type="GO" id="GO:0005737">
    <property type="term" value="C:cytoplasm"/>
    <property type="evidence" value="ECO:0007669"/>
    <property type="project" value="TreeGrafter"/>
</dbReference>
<dbReference type="RefSeq" id="WP_007278061.1">
    <property type="nucleotide sequence ID" value="NZ_ABCK01000006.1"/>
</dbReference>
<evidence type="ECO:0000256" key="5">
    <source>
        <dbReference type="ARBA" id="ARBA00022801"/>
    </source>
</evidence>
<feature type="domain" description="Sulfatase N-terminal" evidence="8">
    <location>
        <begin position="32"/>
        <end position="400"/>
    </location>
</feature>
<evidence type="ECO:0000313" key="10">
    <source>
        <dbReference type="Proteomes" id="UP000004947"/>
    </source>
</evidence>
<dbReference type="PROSITE" id="PS00523">
    <property type="entry name" value="SULFATASE_1"/>
    <property type="match status" value="1"/>
</dbReference>
<dbReference type="AlphaFoldDB" id="A6DJJ1"/>
<accession>A6DJJ1</accession>
<dbReference type="GO" id="GO:0004423">
    <property type="term" value="F:iduronate-2-sulfatase activity"/>
    <property type="evidence" value="ECO:0007669"/>
    <property type="project" value="InterPro"/>
</dbReference>
<dbReference type="CDD" id="cd16030">
    <property type="entry name" value="iduronate-2-sulfatase"/>
    <property type="match status" value="1"/>
</dbReference>
<evidence type="ECO:0000256" key="4">
    <source>
        <dbReference type="ARBA" id="ARBA00022729"/>
    </source>
</evidence>
<comment type="caution">
    <text evidence="9">The sequence shown here is derived from an EMBL/GenBank/DDBJ whole genome shotgun (WGS) entry which is preliminary data.</text>
</comment>
<dbReference type="STRING" id="313628.LNTAR_11951"/>
<reference evidence="9 10" key="1">
    <citation type="journal article" date="2010" name="J. Bacteriol.">
        <title>Genome sequence of Lentisphaera araneosa HTCC2155T, the type species of the order Lentisphaerales in the phylum Lentisphaerae.</title>
        <authorList>
            <person name="Thrash J.C."/>
            <person name="Cho J.C."/>
            <person name="Vergin K.L."/>
            <person name="Morris R.M."/>
            <person name="Giovannoni S.J."/>
        </authorList>
    </citation>
    <scope>NUCLEOTIDE SEQUENCE [LARGE SCALE GENOMIC DNA]</scope>
    <source>
        <strain evidence="9 10">HTCC2155</strain>
    </source>
</reference>
<comment type="similarity">
    <text evidence="2">Belongs to the sulfatase family.</text>
</comment>
<evidence type="ECO:0000256" key="1">
    <source>
        <dbReference type="ARBA" id="ARBA00001913"/>
    </source>
</evidence>
<feature type="chain" id="PRO_5002692297" evidence="7">
    <location>
        <begin position="20"/>
        <end position="510"/>
    </location>
</feature>
<keyword evidence="6" id="KW-0106">Calcium</keyword>
<feature type="signal peptide" evidence="7">
    <location>
        <begin position="1"/>
        <end position="19"/>
    </location>
</feature>
<keyword evidence="3" id="KW-0479">Metal-binding</keyword>
<dbReference type="PANTHER" id="PTHR45953">
    <property type="entry name" value="IDURONATE 2-SULFATASE"/>
    <property type="match status" value="1"/>
</dbReference>
<evidence type="ECO:0000256" key="3">
    <source>
        <dbReference type="ARBA" id="ARBA00022723"/>
    </source>
</evidence>
<evidence type="ECO:0000259" key="8">
    <source>
        <dbReference type="Pfam" id="PF00884"/>
    </source>
</evidence>
<evidence type="ECO:0000313" key="9">
    <source>
        <dbReference type="EMBL" id="EDM28065.1"/>
    </source>
</evidence>
<keyword evidence="5" id="KW-0378">Hydrolase</keyword>
<name>A6DJJ1_9BACT</name>
<gene>
    <name evidence="9" type="ORF">LNTAR_11951</name>
</gene>
<comment type="cofactor">
    <cofactor evidence="1">
        <name>Ca(2+)</name>
        <dbReference type="ChEBI" id="CHEBI:29108"/>
    </cofactor>
</comment>
<dbReference type="OrthoDB" id="9763552at2"/>
<dbReference type="InterPro" id="IPR035874">
    <property type="entry name" value="IDS"/>
</dbReference>
<protein>
    <submittedName>
        <fullName evidence="9">Sulfatase family protein</fullName>
    </submittedName>
</protein>
<dbReference type="EMBL" id="ABCK01000006">
    <property type="protein sequence ID" value="EDM28065.1"/>
    <property type="molecule type" value="Genomic_DNA"/>
</dbReference>
<dbReference type="InterPro" id="IPR024607">
    <property type="entry name" value="Sulfatase_CS"/>
</dbReference>
<proteinExistence type="inferred from homology"/>